<dbReference type="SUPFAM" id="SSF54909">
    <property type="entry name" value="Dimeric alpha+beta barrel"/>
    <property type="match status" value="1"/>
</dbReference>
<feature type="compositionally biased region" description="Pro residues" evidence="4">
    <location>
        <begin position="313"/>
        <end position="324"/>
    </location>
</feature>
<evidence type="ECO:0000256" key="3">
    <source>
        <dbReference type="ARBA" id="ARBA00023163"/>
    </source>
</evidence>
<dbReference type="SUPFAM" id="SSF46785">
    <property type="entry name" value="Winged helix' DNA-binding domain"/>
    <property type="match status" value="2"/>
</dbReference>
<keyword evidence="8" id="KW-1185">Reference proteome</keyword>
<dbReference type="InterPro" id="IPR036390">
    <property type="entry name" value="WH_DNA-bd_sf"/>
</dbReference>
<feature type="region of interest" description="Disordered" evidence="4">
    <location>
        <begin position="308"/>
        <end position="330"/>
    </location>
</feature>
<feature type="domain" description="Transcription regulator AsnC/Lrp ligand binding" evidence="5">
    <location>
        <begin position="235"/>
        <end position="304"/>
    </location>
</feature>
<evidence type="ECO:0000313" key="7">
    <source>
        <dbReference type="EMBL" id="MFC6880223.1"/>
    </source>
</evidence>
<keyword evidence="3" id="KW-0804">Transcription</keyword>
<evidence type="ECO:0000313" key="8">
    <source>
        <dbReference type="Proteomes" id="UP001596380"/>
    </source>
</evidence>
<feature type="domain" description="HTH asnC-type" evidence="6">
    <location>
        <begin position="171"/>
        <end position="209"/>
    </location>
</feature>
<evidence type="ECO:0000259" key="5">
    <source>
        <dbReference type="Pfam" id="PF01037"/>
    </source>
</evidence>
<dbReference type="InterPro" id="IPR019888">
    <property type="entry name" value="Tscrpt_reg_AsnC-like"/>
</dbReference>
<gene>
    <name evidence="7" type="ORF">ACFQKB_10655</name>
</gene>
<dbReference type="RefSeq" id="WP_378044980.1">
    <property type="nucleotide sequence ID" value="NZ_JBHSXE010000001.1"/>
</dbReference>
<dbReference type="SMART" id="SM00344">
    <property type="entry name" value="HTH_ASNC"/>
    <property type="match status" value="2"/>
</dbReference>
<evidence type="ECO:0000256" key="1">
    <source>
        <dbReference type="ARBA" id="ARBA00023015"/>
    </source>
</evidence>
<accession>A0ABW2CHQ7</accession>
<feature type="domain" description="HTH asnC-type" evidence="6">
    <location>
        <begin position="2"/>
        <end position="43"/>
    </location>
</feature>
<dbReference type="InterPro" id="IPR000485">
    <property type="entry name" value="AsnC-type_HTH_dom"/>
</dbReference>
<keyword evidence="2" id="KW-0238">DNA-binding</keyword>
<evidence type="ECO:0000259" key="6">
    <source>
        <dbReference type="Pfam" id="PF13404"/>
    </source>
</evidence>
<keyword evidence="1" id="KW-0805">Transcription regulation</keyword>
<organism evidence="7 8">
    <name type="scientific">Actinomadura yumaensis</name>
    <dbReference type="NCBI Taxonomy" id="111807"/>
    <lineage>
        <taxon>Bacteria</taxon>
        <taxon>Bacillati</taxon>
        <taxon>Actinomycetota</taxon>
        <taxon>Actinomycetes</taxon>
        <taxon>Streptosporangiales</taxon>
        <taxon>Thermomonosporaceae</taxon>
        <taxon>Actinomadura</taxon>
    </lineage>
</organism>
<dbReference type="PANTHER" id="PTHR30154:SF34">
    <property type="entry name" value="TRANSCRIPTIONAL REGULATOR AZLB"/>
    <property type="match status" value="1"/>
</dbReference>
<dbReference type="Pfam" id="PF13404">
    <property type="entry name" value="HTH_AsnC-type"/>
    <property type="match status" value="2"/>
</dbReference>
<proteinExistence type="predicted"/>
<evidence type="ECO:0000256" key="2">
    <source>
        <dbReference type="ARBA" id="ARBA00023125"/>
    </source>
</evidence>
<reference evidence="8" key="1">
    <citation type="journal article" date="2019" name="Int. J. Syst. Evol. Microbiol.">
        <title>The Global Catalogue of Microorganisms (GCM) 10K type strain sequencing project: providing services to taxonomists for standard genome sequencing and annotation.</title>
        <authorList>
            <consortium name="The Broad Institute Genomics Platform"/>
            <consortium name="The Broad Institute Genome Sequencing Center for Infectious Disease"/>
            <person name="Wu L."/>
            <person name="Ma J."/>
        </authorList>
    </citation>
    <scope>NUCLEOTIDE SEQUENCE [LARGE SCALE GENOMIC DNA]</scope>
    <source>
        <strain evidence="8">JCM 3369</strain>
    </source>
</reference>
<dbReference type="InterPro" id="IPR019887">
    <property type="entry name" value="Tscrpt_reg_AsnC/Lrp_C"/>
</dbReference>
<dbReference type="Gene3D" id="3.30.70.920">
    <property type="match status" value="1"/>
</dbReference>
<evidence type="ECO:0000256" key="4">
    <source>
        <dbReference type="SAM" id="MobiDB-lite"/>
    </source>
</evidence>
<dbReference type="Pfam" id="PF01037">
    <property type="entry name" value="AsnC_trans_reg"/>
    <property type="match status" value="1"/>
</dbReference>
<sequence>MLDEVDHGLIHALHIDGRAPFSRIAAVLDVSTQTVARRYRRLRDAAGLRVVGLADPAHAAHAQWLVRLTAGPQAAQDLARALARRADTSWVKLASGGTEIVAVVHAATSHALLLHDIPRTAAVTAVSAHHLLHMYLGGPTAWRGRTSTLSPAQRERLEPAFTGPGQALADSDGALLKALQRDGRASLGDLAAATGWAPATVARRLADLRAGGAVFFDVEVDDTLLGVTTQALLWMSVEPAHLDRVASTLAEHHELAFVAATTGPTNLVAQALCPDPASLHRYLTRRLGALETIRSLETAPVMQTVKAVGPAARLPPPGRGPAPGTPRSAR</sequence>
<dbReference type="Gene3D" id="1.10.10.10">
    <property type="entry name" value="Winged helix-like DNA-binding domain superfamily/Winged helix DNA-binding domain"/>
    <property type="match status" value="2"/>
</dbReference>
<name>A0ABW2CHQ7_9ACTN</name>
<dbReference type="EMBL" id="JBHSXS010000004">
    <property type="protein sequence ID" value="MFC6880223.1"/>
    <property type="molecule type" value="Genomic_DNA"/>
</dbReference>
<comment type="caution">
    <text evidence="7">The sequence shown here is derived from an EMBL/GenBank/DDBJ whole genome shotgun (WGS) entry which is preliminary data.</text>
</comment>
<dbReference type="Proteomes" id="UP001596380">
    <property type="component" value="Unassembled WGS sequence"/>
</dbReference>
<dbReference type="InterPro" id="IPR011008">
    <property type="entry name" value="Dimeric_a/b-barrel"/>
</dbReference>
<dbReference type="PANTHER" id="PTHR30154">
    <property type="entry name" value="LEUCINE-RESPONSIVE REGULATORY PROTEIN"/>
    <property type="match status" value="1"/>
</dbReference>
<dbReference type="InterPro" id="IPR036388">
    <property type="entry name" value="WH-like_DNA-bd_sf"/>
</dbReference>
<protein>
    <submittedName>
        <fullName evidence="7">Lrp/AsnC family transcriptional regulator</fullName>
    </submittedName>
</protein>